<accession>A0A849SSH6</accession>
<organism evidence="5 6">
    <name type="scientific">Eiseniibacteriota bacterium</name>
    <dbReference type="NCBI Taxonomy" id="2212470"/>
    <lineage>
        <taxon>Bacteria</taxon>
        <taxon>Candidatus Eiseniibacteriota</taxon>
    </lineage>
</organism>
<dbReference type="GO" id="GO:0008168">
    <property type="term" value="F:methyltransferase activity"/>
    <property type="evidence" value="ECO:0007669"/>
    <property type="project" value="UniProtKB-KW"/>
</dbReference>
<keyword evidence="3" id="KW-0949">S-adenosyl-L-methionine</keyword>
<evidence type="ECO:0000313" key="5">
    <source>
        <dbReference type="EMBL" id="NOT34330.1"/>
    </source>
</evidence>
<keyword evidence="2 5" id="KW-0808">Transferase</keyword>
<evidence type="ECO:0000256" key="3">
    <source>
        <dbReference type="ARBA" id="ARBA00022691"/>
    </source>
</evidence>
<dbReference type="InterPro" id="IPR029063">
    <property type="entry name" value="SAM-dependent_MTases_sf"/>
</dbReference>
<dbReference type="EMBL" id="JABFRW010000110">
    <property type="protein sequence ID" value="NOT34330.1"/>
    <property type="molecule type" value="Genomic_DNA"/>
</dbReference>
<dbReference type="Proteomes" id="UP000580839">
    <property type="component" value="Unassembled WGS sequence"/>
</dbReference>
<dbReference type="GO" id="GO:0032259">
    <property type="term" value="P:methylation"/>
    <property type="evidence" value="ECO:0007669"/>
    <property type="project" value="UniProtKB-KW"/>
</dbReference>
<protein>
    <submittedName>
        <fullName evidence="5">Class I SAM-dependent methyltransferase</fullName>
    </submittedName>
</protein>
<name>A0A849SSH6_UNCEI</name>
<dbReference type="Pfam" id="PF13649">
    <property type="entry name" value="Methyltransf_25"/>
    <property type="match status" value="1"/>
</dbReference>
<dbReference type="PANTHER" id="PTHR43464">
    <property type="entry name" value="METHYLTRANSFERASE"/>
    <property type="match status" value="1"/>
</dbReference>
<evidence type="ECO:0000256" key="1">
    <source>
        <dbReference type="ARBA" id="ARBA00022603"/>
    </source>
</evidence>
<dbReference type="SUPFAM" id="SSF53335">
    <property type="entry name" value="S-adenosyl-L-methionine-dependent methyltransferases"/>
    <property type="match status" value="1"/>
</dbReference>
<evidence type="ECO:0000259" key="4">
    <source>
        <dbReference type="Pfam" id="PF13649"/>
    </source>
</evidence>
<dbReference type="CDD" id="cd02440">
    <property type="entry name" value="AdoMet_MTases"/>
    <property type="match status" value="1"/>
</dbReference>
<evidence type="ECO:0000256" key="2">
    <source>
        <dbReference type="ARBA" id="ARBA00022679"/>
    </source>
</evidence>
<proteinExistence type="predicted"/>
<reference evidence="5 6" key="1">
    <citation type="submission" date="2020-04" db="EMBL/GenBank/DDBJ databases">
        <title>Metagenomic profiling of ammonia- and methane-oxidizing microorganisms in a Dutch drinking water treatment plant.</title>
        <authorList>
            <person name="Poghosyan L."/>
            <person name="Leucker S."/>
        </authorList>
    </citation>
    <scope>NUCLEOTIDE SEQUENCE [LARGE SCALE GENOMIC DNA]</scope>
    <source>
        <strain evidence="5">S-RSF-IL-03</strain>
    </source>
</reference>
<keyword evidence="1 5" id="KW-0489">Methyltransferase</keyword>
<sequence>MSYAHTTPYFDAELYDLSYAWYDADRAFYVGESSRAGGPVLEVGCGSGRLLIPAAAAGADIDGIDLEPAMLDLLRAKAARAGLTPHVAQADMRDFTLPRRYALITIPFRALLHNLTAEDQLATLRCCREHLAPGGRLLLNLFFPSMAFIQAKDGVPQLEREFTHPESMALVKMESTTHYDRVRQTLTTDRTVTETPASSAPRVHRYAFTLRWIWKAEMELLLRAAGFERFEVRGGFEGAPFERDDQEMVWTAWRE</sequence>
<feature type="domain" description="Methyltransferase" evidence="4">
    <location>
        <begin position="40"/>
        <end position="135"/>
    </location>
</feature>
<comment type="caution">
    <text evidence="5">The sequence shown here is derived from an EMBL/GenBank/DDBJ whole genome shotgun (WGS) entry which is preliminary data.</text>
</comment>
<dbReference type="Gene3D" id="3.40.50.150">
    <property type="entry name" value="Vaccinia Virus protein VP39"/>
    <property type="match status" value="1"/>
</dbReference>
<dbReference type="InterPro" id="IPR041698">
    <property type="entry name" value="Methyltransf_25"/>
</dbReference>
<evidence type="ECO:0000313" key="6">
    <source>
        <dbReference type="Proteomes" id="UP000580839"/>
    </source>
</evidence>
<dbReference type="AlphaFoldDB" id="A0A849SSH6"/>
<gene>
    <name evidence="5" type="ORF">HOP12_09195</name>
</gene>
<dbReference type="PANTHER" id="PTHR43464:SF19">
    <property type="entry name" value="UBIQUINONE BIOSYNTHESIS O-METHYLTRANSFERASE, MITOCHONDRIAL"/>
    <property type="match status" value="1"/>
</dbReference>